<evidence type="ECO:0000313" key="2">
    <source>
        <dbReference type="EMBL" id="TET86291.1"/>
    </source>
</evidence>
<evidence type="ECO:0000259" key="1">
    <source>
        <dbReference type="Pfam" id="PF12728"/>
    </source>
</evidence>
<keyword evidence="2" id="KW-0238">DNA-binding</keyword>
<dbReference type="EMBL" id="SOII01000046">
    <property type="protein sequence ID" value="TET86291.1"/>
    <property type="molecule type" value="Genomic_DNA"/>
</dbReference>
<gene>
    <name evidence="2" type="ORF">E3J32_00630</name>
</gene>
<dbReference type="InterPro" id="IPR036388">
    <property type="entry name" value="WH-like_DNA-bd_sf"/>
</dbReference>
<protein>
    <submittedName>
        <fullName evidence="2">DNA-binding protein</fullName>
    </submittedName>
</protein>
<dbReference type="InterPro" id="IPR009061">
    <property type="entry name" value="DNA-bd_dom_put_sf"/>
</dbReference>
<dbReference type="SUPFAM" id="SSF46955">
    <property type="entry name" value="Putative DNA-binding domain"/>
    <property type="match status" value="1"/>
</dbReference>
<dbReference type="Pfam" id="PF12728">
    <property type="entry name" value="HTH_17"/>
    <property type="match status" value="1"/>
</dbReference>
<sequence>MAIRNWAGERGLPYIKIGNRKRFKPEDVEKWLDKLRKKGIIE</sequence>
<dbReference type="GO" id="GO:0003677">
    <property type="term" value="F:DNA binding"/>
    <property type="evidence" value="ECO:0007669"/>
    <property type="project" value="UniProtKB-KW"/>
</dbReference>
<dbReference type="Proteomes" id="UP000315669">
    <property type="component" value="Unassembled WGS sequence"/>
</dbReference>
<dbReference type="Gene3D" id="1.10.10.10">
    <property type="entry name" value="Winged helix-like DNA-binding domain superfamily/Winged helix DNA-binding domain"/>
    <property type="match status" value="1"/>
</dbReference>
<feature type="domain" description="Helix-turn-helix" evidence="1">
    <location>
        <begin position="3"/>
        <end position="34"/>
    </location>
</feature>
<dbReference type="AlphaFoldDB" id="A0A523Y436"/>
<name>A0A523Y436_UNCAE</name>
<dbReference type="InterPro" id="IPR041657">
    <property type="entry name" value="HTH_17"/>
</dbReference>
<accession>A0A523Y436</accession>
<proteinExistence type="predicted"/>
<reference evidence="2 3" key="1">
    <citation type="submission" date="2019-03" db="EMBL/GenBank/DDBJ databases">
        <title>Metabolic potential of uncultured bacteria and archaea associated with petroleum seepage in deep-sea sediments.</title>
        <authorList>
            <person name="Dong X."/>
            <person name="Hubert C."/>
        </authorList>
    </citation>
    <scope>NUCLEOTIDE SEQUENCE [LARGE SCALE GENOMIC DNA]</scope>
    <source>
        <strain evidence="2">E29_bin25</strain>
    </source>
</reference>
<organism evidence="2 3">
    <name type="scientific">Aerophobetes bacterium</name>
    <dbReference type="NCBI Taxonomy" id="2030807"/>
    <lineage>
        <taxon>Bacteria</taxon>
        <taxon>Candidatus Aerophobota</taxon>
    </lineage>
</organism>
<evidence type="ECO:0000313" key="3">
    <source>
        <dbReference type="Proteomes" id="UP000315669"/>
    </source>
</evidence>
<comment type="caution">
    <text evidence="2">The sequence shown here is derived from an EMBL/GenBank/DDBJ whole genome shotgun (WGS) entry which is preliminary data.</text>
</comment>